<feature type="compositionally biased region" description="Basic and acidic residues" evidence="3">
    <location>
        <begin position="461"/>
        <end position="472"/>
    </location>
</feature>
<feature type="compositionally biased region" description="Basic and acidic residues" evidence="3">
    <location>
        <begin position="194"/>
        <end position="203"/>
    </location>
</feature>
<dbReference type="SUPFAM" id="SSF56601">
    <property type="entry name" value="beta-lactamase/transpeptidase-like"/>
    <property type="match status" value="1"/>
</dbReference>
<dbReference type="PANTHER" id="PTHR30023">
    <property type="entry name" value="D-ALANYL-D-ALANINE CARBOXYPEPTIDASE"/>
    <property type="match status" value="1"/>
</dbReference>
<dbReference type="GO" id="GO:0009002">
    <property type="term" value="F:serine-type D-Ala-D-Ala carboxypeptidase activity"/>
    <property type="evidence" value="ECO:0007669"/>
    <property type="project" value="UniProtKB-EC"/>
</dbReference>
<evidence type="ECO:0000256" key="4">
    <source>
        <dbReference type="SAM" id="SignalP"/>
    </source>
</evidence>
<comment type="similarity">
    <text evidence="1">Belongs to the peptidase S13 family.</text>
</comment>
<dbReference type="GO" id="GO:0006508">
    <property type="term" value="P:proteolysis"/>
    <property type="evidence" value="ECO:0007669"/>
    <property type="project" value="InterPro"/>
</dbReference>
<accession>A0A6J4H3F1</accession>
<dbReference type="EC" id="3.4.16.4" evidence="5"/>
<dbReference type="GO" id="GO:0000270">
    <property type="term" value="P:peptidoglycan metabolic process"/>
    <property type="evidence" value="ECO:0007669"/>
    <property type="project" value="TreeGrafter"/>
</dbReference>
<evidence type="ECO:0000256" key="1">
    <source>
        <dbReference type="ARBA" id="ARBA00006096"/>
    </source>
</evidence>
<evidence type="ECO:0000256" key="3">
    <source>
        <dbReference type="SAM" id="MobiDB-lite"/>
    </source>
</evidence>
<dbReference type="PANTHER" id="PTHR30023:SF0">
    <property type="entry name" value="PENICILLIN-SENSITIVE CARBOXYPEPTIDASE A"/>
    <property type="match status" value="1"/>
</dbReference>
<feature type="chain" id="PRO_5027110001" evidence="4">
    <location>
        <begin position="21"/>
        <end position="472"/>
    </location>
</feature>
<dbReference type="Pfam" id="PF02113">
    <property type="entry name" value="Peptidase_S13"/>
    <property type="match status" value="2"/>
</dbReference>
<keyword evidence="2 5" id="KW-0378">Hydrolase</keyword>
<dbReference type="PRINTS" id="PR00922">
    <property type="entry name" value="DADACBPTASE3"/>
</dbReference>
<keyword evidence="4" id="KW-0732">Signal</keyword>
<dbReference type="Gene3D" id="3.50.80.20">
    <property type="entry name" value="D-Ala-D-Ala carboxypeptidase C, peptidase S13"/>
    <property type="match status" value="1"/>
</dbReference>
<dbReference type="AlphaFoldDB" id="A0A6J4H3F1"/>
<protein>
    <submittedName>
        <fullName evidence="5">D-alanyl-D-alanine carboxypeptidase</fullName>
        <ecNumber evidence="5">3.4.16.4</ecNumber>
    </submittedName>
</protein>
<organism evidence="5">
    <name type="scientific">uncultured Acidimicrobiales bacterium</name>
    <dbReference type="NCBI Taxonomy" id="310071"/>
    <lineage>
        <taxon>Bacteria</taxon>
        <taxon>Bacillati</taxon>
        <taxon>Actinomycetota</taxon>
        <taxon>Acidimicrobiia</taxon>
        <taxon>Acidimicrobiales</taxon>
        <taxon>environmental samples</taxon>
    </lineage>
</organism>
<dbReference type="NCBIfam" id="TIGR00666">
    <property type="entry name" value="PBP4"/>
    <property type="match status" value="1"/>
</dbReference>
<feature type="region of interest" description="Disordered" evidence="3">
    <location>
        <begin position="194"/>
        <end position="213"/>
    </location>
</feature>
<reference evidence="5" key="1">
    <citation type="submission" date="2020-02" db="EMBL/GenBank/DDBJ databases">
        <authorList>
            <person name="Meier V. D."/>
        </authorList>
    </citation>
    <scope>NUCLEOTIDE SEQUENCE</scope>
    <source>
        <strain evidence="5">AVDCRST_MAG76</strain>
    </source>
</reference>
<dbReference type="InterPro" id="IPR012338">
    <property type="entry name" value="Beta-lactam/transpept-like"/>
</dbReference>
<keyword evidence="5" id="KW-0645">Protease</keyword>
<dbReference type="Gene3D" id="3.40.710.10">
    <property type="entry name" value="DD-peptidase/beta-lactamase superfamily"/>
    <property type="match status" value="1"/>
</dbReference>
<keyword evidence="5" id="KW-0121">Carboxypeptidase</keyword>
<feature type="region of interest" description="Disordered" evidence="3">
    <location>
        <begin position="445"/>
        <end position="472"/>
    </location>
</feature>
<sequence length="472" mass="47987">MRRVILMVLLAALAAGTAGALVPRGRAAPAAAPVRLATPLLSVRRVPEALVGLRAETRLQAAVERVAGDPALAPWVAQSCLVVQVGGRTLHARRPDQPLIPASTLKLLTAEAAVAVLGAETRLATVIKADAAPSGGVVAGDLQVVGGGDPIIESDARAARSPRQPVVRTRIEDVAQALVEAGVRQVTGGVRADEGRYDSERARPGWKPSYQASGQVGPLSALLVDDGQDATGRPTAQPPLHFAQVLTDQLRARGVQVAGGPSLGAATGAVTVATKESLPVRELAAQMVRESDNTTAELLVKEIGRTAGGAGTTEAGLVAAKTALARKGLAVGPLAVRDGSGLDRGDRATCSLLVAALVGAGRSSQLSDSLPVAGVSGTLQKRFVNTPVVGRLRAKTGGLDEVSSLAGWVDPARPGAAPPLAFAVVANGVPTGLDANRLSDRLGVALGTWPDAPPPDAVDPDPPRPETRTSPP</sequence>
<name>A0A6J4H3F1_9ACTN</name>
<gene>
    <name evidence="5" type="ORF">AVDCRST_MAG76-273</name>
</gene>
<dbReference type="EMBL" id="CADCSZ010000018">
    <property type="protein sequence ID" value="CAA9213842.1"/>
    <property type="molecule type" value="Genomic_DNA"/>
</dbReference>
<feature type="signal peptide" evidence="4">
    <location>
        <begin position="1"/>
        <end position="20"/>
    </location>
</feature>
<evidence type="ECO:0000313" key="5">
    <source>
        <dbReference type="EMBL" id="CAA9213842.1"/>
    </source>
</evidence>
<dbReference type="InterPro" id="IPR000667">
    <property type="entry name" value="Peptidase_S13"/>
</dbReference>
<evidence type="ECO:0000256" key="2">
    <source>
        <dbReference type="ARBA" id="ARBA00022801"/>
    </source>
</evidence>
<proteinExistence type="inferred from homology"/>